<accession>A0A174GIB8</accession>
<dbReference type="Gene3D" id="1.10.3860.10">
    <property type="entry name" value="Sodium:dicarboxylate symporter"/>
    <property type="match status" value="1"/>
</dbReference>
<feature type="transmembrane region" description="Helical" evidence="7">
    <location>
        <begin position="223"/>
        <end position="249"/>
    </location>
</feature>
<evidence type="ECO:0000313" key="9">
    <source>
        <dbReference type="Proteomes" id="UP000095558"/>
    </source>
</evidence>
<evidence type="ECO:0000313" key="8">
    <source>
        <dbReference type="EMBL" id="CUO62334.1"/>
    </source>
</evidence>
<dbReference type="RefSeq" id="WP_055277574.1">
    <property type="nucleotide sequence ID" value="NZ_CYZV01000035.1"/>
</dbReference>
<evidence type="ECO:0000256" key="4">
    <source>
        <dbReference type="ARBA" id="ARBA00022692"/>
    </source>
</evidence>
<dbReference type="PANTHER" id="PTHR42865">
    <property type="entry name" value="PROTON/GLUTAMATE-ASPARTATE SYMPORTER"/>
    <property type="match status" value="1"/>
</dbReference>
<keyword evidence="5 7" id="KW-1133">Transmembrane helix</keyword>
<feature type="transmembrane region" description="Helical" evidence="7">
    <location>
        <begin position="116"/>
        <end position="138"/>
    </location>
</feature>
<dbReference type="OrthoDB" id="9768885at2"/>
<name>A0A174GIB8_9CLOT</name>
<evidence type="ECO:0000256" key="3">
    <source>
        <dbReference type="ARBA" id="ARBA00022475"/>
    </source>
</evidence>
<feature type="transmembrane region" description="Helical" evidence="7">
    <location>
        <begin position="390"/>
        <end position="413"/>
    </location>
</feature>
<keyword evidence="3" id="KW-1003">Cell membrane</keyword>
<dbReference type="GO" id="GO:0005886">
    <property type="term" value="C:plasma membrane"/>
    <property type="evidence" value="ECO:0007669"/>
    <property type="project" value="UniProtKB-SubCell"/>
</dbReference>
<feature type="transmembrane region" description="Helical" evidence="7">
    <location>
        <begin position="367"/>
        <end position="384"/>
    </location>
</feature>
<organism evidence="8 9">
    <name type="scientific">Clostridium disporicum</name>
    <dbReference type="NCBI Taxonomy" id="84024"/>
    <lineage>
        <taxon>Bacteria</taxon>
        <taxon>Bacillati</taxon>
        <taxon>Bacillota</taxon>
        <taxon>Clostridia</taxon>
        <taxon>Eubacteriales</taxon>
        <taxon>Clostridiaceae</taxon>
        <taxon>Clostridium</taxon>
    </lineage>
</organism>
<feature type="transmembrane region" description="Helical" evidence="7">
    <location>
        <begin position="330"/>
        <end position="355"/>
    </location>
</feature>
<comment type="subcellular location">
    <subcellularLocation>
        <location evidence="1">Cell membrane</location>
        <topology evidence="1">Multi-pass membrane protein</topology>
    </subcellularLocation>
</comment>
<dbReference type="Proteomes" id="UP000095558">
    <property type="component" value="Unassembled WGS sequence"/>
</dbReference>
<dbReference type="PANTHER" id="PTHR42865:SF7">
    <property type="entry name" value="PROTON_GLUTAMATE-ASPARTATE SYMPORTER"/>
    <property type="match status" value="1"/>
</dbReference>
<keyword evidence="2" id="KW-0813">Transport</keyword>
<feature type="transmembrane region" description="Helical" evidence="7">
    <location>
        <begin position="12"/>
        <end position="36"/>
    </location>
</feature>
<dbReference type="InterPro" id="IPR036458">
    <property type="entry name" value="Na:dicarbo_symporter_sf"/>
</dbReference>
<evidence type="ECO:0000256" key="6">
    <source>
        <dbReference type="ARBA" id="ARBA00023136"/>
    </source>
</evidence>
<dbReference type="EMBL" id="CYZV01000035">
    <property type="protein sequence ID" value="CUO62334.1"/>
    <property type="molecule type" value="Genomic_DNA"/>
</dbReference>
<evidence type="ECO:0000256" key="1">
    <source>
        <dbReference type="ARBA" id="ARBA00004651"/>
    </source>
</evidence>
<evidence type="ECO:0000256" key="2">
    <source>
        <dbReference type="ARBA" id="ARBA00022448"/>
    </source>
</evidence>
<dbReference type="GO" id="GO:0015293">
    <property type="term" value="F:symporter activity"/>
    <property type="evidence" value="ECO:0007669"/>
    <property type="project" value="UniProtKB-KW"/>
</dbReference>
<proteinExistence type="predicted"/>
<keyword evidence="4 7" id="KW-0812">Transmembrane</keyword>
<sequence length="453" mass="48395">MKFNFTKGKNKSTALAIRMAISLVLALIVGTAFILLREYLLANDKGLIWNSINNILFQDITTEEGRNSLGIFYILGQLFINCLQLIIIPMVFSSIALAMCHISDTKKLGRISSKTLLGFLITSVFALATACVFGFSAYKLGFFNVNLSSSATTSVTTSTGSNPLLVVLNAVPNNIANVMSNNSMVLSIVFLAVVVGLCINALGEKILILKNLLIDINNIISVFLGFIITKFSPFAVFVLITRTFAVYGLDRLKPALAYMLTVTIASIIFLVIAYPVFVYLNTKLNPIIFMKKIAKVALLGFSAAASSAALSLNEKTTVEELGVNKDIASFVLPLGMTINMNGTAIMQVIAAIFIAASSGYSLTIQNVILIAVLALIASIGTPSAPGSSSIILFTVLTGMGFNNEATLIAYSLIIAINRPIDMLITCLNVIGDSATAVVVANSEGCLNKEIYNS</sequence>
<feature type="transmembrane region" description="Helical" evidence="7">
    <location>
        <begin position="71"/>
        <end position="95"/>
    </location>
</feature>
<protein>
    <submittedName>
        <fullName evidence="8">Sodium:dicarboxylate symporter family protein</fullName>
    </submittedName>
</protein>
<feature type="transmembrane region" description="Helical" evidence="7">
    <location>
        <begin position="255"/>
        <end position="280"/>
    </location>
</feature>
<keyword evidence="6 7" id="KW-0472">Membrane</keyword>
<dbReference type="Pfam" id="PF00375">
    <property type="entry name" value="SDF"/>
    <property type="match status" value="1"/>
</dbReference>
<dbReference type="SUPFAM" id="SSF118215">
    <property type="entry name" value="Proton glutamate symport protein"/>
    <property type="match status" value="1"/>
</dbReference>
<dbReference type="InterPro" id="IPR001991">
    <property type="entry name" value="Na-dicarboxylate_symporter"/>
</dbReference>
<evidence type="ECO:0000256" key="7">
    <source>
        <dbReference type="SAM" id="Phobius"/>
    </source>
</evidence>
<feature type="transmembrane region" description="Helical" evidence="7">
    <location>
        <begin position="292"/>
        <end position="310"/>
    </location>
</feature>
<dbReference type="AlphaFoldDB" id="A0A174GIB8"/>
<gene>
    <name evidence="8" type="primary">gltP_3</name>
    <name evidence="8" type="ORF">ERS852470_02875</name>
</gene>
<dbReference type="PRINTS" id="PR00173">
    <property type="entry name" value="EDTRNSPORT"/>
</dbReference>
<reference evidence="8 9" key="1">
    <citation type="submission" date="2015-09" db="EMBL/GenBank/DDBJ databases">
        <authorList>
            <consortium name="Pathogen Informatics"/>
        </authorList>
    </citation>
    <scope>NUCLEOTIDE SEQUENCE [LARGE SCALE GENOMIC DNA]</scope>
    <source>
        <strain evidence="8 9">2789STDY5834855</strain>
    </source>
</reference>
<feature type="transmembrane region" description="Helical" evidence="7">
    <location>
        <begin position="184"/>
        <end position="202"/>
    </location>
</feature>
<evidence type="ECO:0000256" key="5">
    <source>
        <dbReference type="ARBA" id="ARBA00022989"/>
    </source>
</evidence>